<proteinExistence type="predicted"/>
<organism evidence="1">
    <name type="scientific">uncultured Sulfurovum sp</name>
    <dbReference type="NCBI Taxonomy" id="269237"/>
    <lineage>
        <taxon>Bacteria</taxon>
        <taxon>Pseudomonadati</taxon>
        <taxon>Campylobacterota</taxon>
        <taxon>Epsilonproteobacteria</taxon>
        <taxon>Campylobacterales</taxon>
        <taxon>Sulfurovaceae</taxon>
        <taxon>Sulfurovum</taxon>
        <taxon>environmental samples</taxon>
    </lineage>
</organism>
<evidence type="ECO:0008006" key="2">
    <source>
        <dbReference type="Google" id="ProtNLM"/>
    </source>
</evidence>
<dbReference type="AlphaFoldDB" id="A0A6S6SP53"/>
<name>A0A6S6SP53_9BACT</name>
<accession>A0A6S6SP53</accession>
<gene>
    <name evidence="1" type="ORF">HELGO_WM35811</name>
</gene>
<sequence length="83" mass="9656">MVVLEEKEVHLVKKVSKELGLTYKELGEEIGYSESMLRQSVSKNTISSQLQKVLELYIKTIKLEKELNKTEEVKDVLRSFLEK</sequence>
<reference evidence="1" key="1">
    <citation type="submission" date="2020-01" db="EMBL/GenBank/DDBJ databases">
        <authorList>
            <person name="Meier V. D."/>
            <person name="Meier V D."/>
        </authorList>
    </citation>
    <scope>NUCLEOTIDE SEQUENCE</scope>
    <source>
        <strain evidence="1">HLG_WM_MAG_02</strain>
    </source>
</reference>
<evidence type="ECO:0000313" key="1">
    <source>
        <dbReference type="EMBL" id="CAA6807982.1"/>
    </source>
</evidence>
<dbReference type="EMBL" id="CACVAZ010000045">
    <property type="protein sequence ID" value="CAA6807982.1"/>
    <property type="molecule type" value="Genomic_DNA"/>
</dbReference>
<protein>
    <recommendedName>
        <fullName evidence="2">HTH cro/C1-type domain-containing protein</fullName>
    </recommendedName>
</protein>